<gene>
    <name evidence="2" type="ORF">J7302_09170</name>
</gene>
<keyword evidence="3" id="KW-1185">Reference proteome</keyword>
<reference evidence="2 3" key="1">
    <citation type="submission" date="2021-04" db="EMBL/GenBank/DDBJ databases">
        <title>Pseudomonas boanensis sp. nov., a bacterium isolated from river water used for household purposes in Boane District, Mozambique.</title>
        <authorList>
            <person name="Nicklasson M."/>
            <person name="Martin-Rodriguez A.J."/>
            <person name="Thorell K."/>
            <person name="Neves L."/>
            <person name="Mussagy A."/>
            <person name="Rydberg H.A."/>
            <person name="Hernroth B."/>
            <person name="Svensson-Stadler L."/>
            <person name="Sjoling A."/>
        </authorList>
    </citation>
    <scope>NUCLEOTIDE SEQUENCE [LARGE SCALE GENOMIC DNA]</scope>
    <source>
        <strain evidence="2 3">DB1</strain>
    </source>
</reference>
<keyword evidence="1" id="KW-0175">Coiled coil</keyword>
<name>A0ABS5XF44_9GAMM</name>
<organism evidence="2 3">
    <name type="scientific">Metapseudomonas boanensis</name>
    <dbReference type="NCBI Taxonomy" id="2822138"/>
    <lineage>
        <taxon>Bacteria</taxon>
        <taxon>Pseudomonadati</taxon>
        <taxon>Pseudomonadota</taxon>
        <taxon>Gammaproteobacteria</taxon>
        <taxon>Pseudomonadales</taxon>
        <taxon>Pseudomonadaceae</taxon>
        <taxon>Metapseudomonas</taxon>
    </lineage>
</organism>
<evidence type="ECO:0000313" key="2">
    <source>
        <dbReference type="EMBL" id="MBT8766301.1"/>
    </source>
</evidence>
<proteinExistence type="predicted"/>
<comment type="caution">
    <text evidence="2">The sequence shown here is derived from an EMBL/GenBank/DDBJ whole genome shotgun (WGS) entry which is preliminary data.</text>
</comment>
<accession>A0ABS5XF44</accession>
<evidence type="ECO:0000256" key="1">
    <source>
        <dbReference type="SAM" id="Coils"/>
    </source>
</evidence>
<feature type="coiled-coil region" evidence="1">
    <location>
        <begin position="237"/>
        <end position="264"/>
    </location>
</feature>
<dbReference type="RefSeq" id="WP_215372944.1">
    <property type="nucleotide sequence ID" value="NZ_JAGTIS010000003.1"/>
</dbReference>
<evidence type="ECO:0000313" key="3">
    <source>
        <dbReference type="Proteomes" id="UP001519667"/>
    </source>
</evidence>
<dbReference type="Proteomes" id="UP001519667">
    <property type="component" value="Unassembled WGS sequence"/>
</dbReference>
<sequence length="285" mass="30577">MSDQTREKEKSLAELMVRILKEPLKPLGESVQGLEGELSDIKAELELFSGTVADGLKKSDDAAKRRNNEALEALHTLRDEQAEWVPTLRASLAEHAQAGAQALDARLSESLTALAQSERRVLDALASVGEAQRSAAHVLAALSAQFSDNRAALDNALVHWETEVVTANAAVASGLKAAVAEIGQRLEHQHKAAQAVHQALLNGMKGAAEHTQAVMAENLQAGHALRDSLVSGQAGIISALNQHAEALNARLDQSQAKLRRLTITTGVFFVSMLTYVGYELLSRFT</sequence>
<dbReference type="EMBL" id="JAGTIS010000003">
    <property type="protein sequence ID" value="MBT8766301.1"/>
    <property type="molecule type" value="Genomic_DNA"/>
</dbReference>
<protein>
    <submittedName>
        <fullName evidence="2">Uncharacterized protein</fullName>
    </submittedName>
</protein>